<organism evidence="1">
    <name type="scientific">marine sediment metagenome</name>
    <dbReference type="NCBI Taxonomy" id="412755"/>
    <lineage>
        <taxon>unclassified sequences</taxon>
        <taxon>metagenomes</taxon>
        <taxon>ecological metagenomes</taxon>
    </lineage>
</organism>
<gene>
    <name evidence="1" type="ORF">LCGC14_0548880</name>
</gene>
<dbReference type="AlphaFoldDB" id="A0A0F9UYX9"/>
<dbReference type="EMBL" id="LAZR01000748">
    <property type="protein sequence ID" value="KKN58793.1"/>
    <property type="molecule type" value="Genomic_DNA"/>
</dbReference>
<name>A0A0F9UYX9_9ZZZZ</name>
<protein>
    <submittedName>
        <fullName evidence="1">Uncharacterized protein</fullName>
    </submittedName>
</protein>
<dbReference type="InterPro" id="IPR057895">
    <property type="entry name" value="Mom"/>
</dbReference>
<proteinExistence type="predicted"/>
<evidence type="ECO:0000313" key="1">
    <source>
        <dbReference type="EMBL" id="KKN58793.1"/>
    </source>
</evidence>
<comment type="caution">
    <text evidence="1">The sequence shown here is derived from an EMBL/GenBank/DDBJ whole genome shotgun (WGS) entry which is preliminary data.</text>
</comment>
<accession>A0A0F9UYX9</accession>
<dbReference type="Pfam" id="PF25680">
    <property type="entry name" value="Mom"/>
    <property type="match status" value="1"/>
</dbReference>
<reference evidence="1" key="1">
    <citation type="journal article" date="2015" name="Nature">
        <title>Complex archaea that bridge the gap between prokaryotes and eukaryotes.</title>
        <authorList>
            <person name="Spang A."/>
            <person name="Saw J.H."/>
            <person name="Jorgensen S.L."/>
            <person name="Zaremba-Niedzwiedzka K."/>
            <person name="Martijn J."/>
            <person name="Lind A.E."/>
            <person name="van Eijk R."/>
            <person name="Schleper C."/>
            <person name="Guy L."/>
            <person name="Ettema T.J."/>
        </authorList>
    </citation>
    <scope>NUCLEOTIDE SEQUENCE</scope>
</reference>
<sequence length="257" mass="30096">MLDRIDYISKNEAISLVQKYHYSKVMPRITKYCIGGFKNNELVAICTLGYGVRPLHTIRKCFPDLTSKDYLEIGKLCVTDAMPKNTESYFIARIVKLIKQTLPEIKLLYSWSDGIIGKPGYVYQASNFYYGGFIWTEMYIDSKGNRVHPRTLQGISDGEKSNGNKFKSRSYEVTTQMGYTKYFGLQFRYLYPLCHKQEWRKLQETSPFEWNRNSYPKDKDCLWKKQVAKGEHESCGLPPFKHTNYVKDTNKQLQLFN</sequence>